<dbReference type="RefSeq" id="WP_345601789.1">
    <property type="nucleotide sequence ID" value="NZ_BAABLT010000050.1"/>
</dbReference>
<keyword evidence="3" id="KW-1185">Reference proteome</keyword>
<dbReference type="Proteomes" id="UP001597018">
    <property type="component" value="Unassembled WGS sequence"/>
</dbReference>
<evidence type="ECO:0000313" key="2">
    <source>
        <dbReference type="EMBL" id="MFD0923853.1"/>
    </source>
</evidence>
<dbReference type="Pfam" id="PF12697">
    <property type="entry name" value="Abhydrolase_6"/>
    <property type="match status" value="1"/>
</dbReference>
<dbReference type="SUPFAM" id="SSF53474">
    <property type="entry name" value="alpha/beta-Hydrolases"/>
    <property type="match status" value="1"/>
</dbReference>
<gene>
    <name evidence="2" type="ORF">ACFQ16_29250</name>
</gene>
<dbReference type="InterPro" id="IPR000073">
    <property type="entry name" value="AB_hydrolase_1"/>
</dbReference>
<dbReference type="EMBL" id="JBHTIW010000044">
    <property type="protein sequence ID" value="MFD0923853.1"/>
    <property type="molecule type" value="Genomic_DNA"/>
</dbReference>
<name>A0ABW3G1P7_9PSEU</name>
<protein>
    <submittedName>
        <fullName evidence="2">Alpha/beta fold hydrolase</fullName>
    </submittedName>
</protein>
<dbReference type="GO" id="GO:0016787">
    <property type="term" value="F:hydrolase activity"/>
    <property type="evidence" value="ECO:0007669"/>
    <property type="project" value="UniProtKB-KW"/>
</dbReference>
<proteinExistence type="predicted"/>
<accession>A0ABW3G1P7</accession>
<dbReference type="PANTHER" id="PTHR43194">
    <property type="entry name" value="HYDROLASE ALPHA/BETA FOLD FAMILY"/>
    <property type="match status" value="1"/>
</dbReference>
<dbReference type="InterPro" id="IPR050228">
    <property type="entry name" value="Carboxylesterase_BioH"/>
</dbReference>
<evidence type="ECO:0000313" key="3">
    <source>
        <dbReference type="Proteomes" id="UP001597018"/>
    </source>
</evidence>
<reference evidence="3" key="1">
    <citation type="journal article" date="2019" name="Int. J. Syst. Evol. Microbiol.">
        <title>The Global Catalogue of Microorganisms (GCM) 10K type strain sequencing project: providing services to taxonomists for standard genome sequencing and annotation.</title>
        <authorList>
            <consortium name="The Broad Institute Genomics Platform"/>
            <consortium name="The Broad Institute Genome Sequencing Center for Infectious Disease"/>
            <person name="Wu L."/>
            <person name="Ma J."/>
        </authorList>
    </citation>
    <scope>NUCLEOTIDE SEQUENCE [LARGE SCALE GENOMIC DNA]</scope>
    <source>
        <strain evidence="3">CCUG 56401</strain>
    </source>
</reference>
<dbReference type="InterPro" id="IPR029058">
    <property type="entry name" value="AB_hydrolase_fold"/>
</dbReference>
<dbReference type="PANTHER" id="PTHR43194:SF5">
    <property type="entry name" value="PIMELOYL-[ACYL-CARRIER PROTEIN] METHYL ESTER ESTERASE"/>
    <property type="match status" value="1"/>
</dbReference>
<evidence type="ECO:0000259" key="1">
    <source>
        <dbReference type="Pfam" id="PF12697"/>
    </source>
</evidence>
<keyword evidence="2" id="KW-0378">Hydrolase</keyword>
<comment type="caution">
    <text evidence="2">The sequence shown here is derived from an EMBL/GenBank/DDBJ whole genome shotgun (WGS) entry which is preliminary data.</text>
</comment>
<dbReference type="Gene3D" id="3.40.50.1820">
    <property type="entry name" value="alpha/beta hydrolase"/>
    <property type="match status" value="1"/>
</dbReference>
<feature type="domain" description="AB hydrolase-1" evidence="1">
    <location>
        <begin position="9"/>
        <end position="232"/>
    </location>
</feature>
<sequence length="250" mass="27074">MSGPERPEVVLLHGVGLDSRMWARCRLGRHHRVRALDLPGHGSAPPVRGEESLAGLAERVAARIPGPAHLVGFSLGALVAQRIALDHPARVATLSLVSSVANRSPEQAAAVRERLRTAEHDFAASARAAVQRWMSPRWRREEPELAEQLLATLLANDRDSYLACYRVFATADAELWPRLGAITAPTLCITGGEDTGSTPEMTRALAAALPRGRAVVVPGARHLLPLERPDVLTEHLSTHIEESRSEQPAL</sequence>
<organism evidence="2 3">
    <name type="scientific">Saccharopolyspora rosea</name>
    <dbReference type="NCBI Taxonomy" id="524884"/>
    <lineage>
        <taxon>Bacteria</taxon>
        <taxon>Bacillati</taxon>
        <taxon>Actinomycetota</taxon>
        <taxon>Actinomycetes</taxon>
        <taxon>Pseudonocardiales</taxon>
        <taxon>Pseudonocardiaceae</taxon>
        <taxon>Saccharopolyspora</taxon>
    </lineage>
</organism>